<dbReference type="RefSeq" id="WP_035136294.1">
    <property type="nucleotide sequence ID" value="NZ_JRLV01000041.1"/>
</dbReference>
<keyword evidence="2" id="KW-1185">Reference proteome</keyword>
<evidence type="ECO:0000313" key="2">
    <source>
        <dbReference type="Proteomes" id="UP000030129"/>
    </source>
</evidence>
<dbReference type="EMBL" id="JRLV01000041">
    <property type="protein sequence ID" value="KGO78598.1"/>
    <property type="molecule type" value="Genomic_DNA"/>
</dbReference>
<organism evidence="1 2">
    <name type="scientific">Flavobacterium beibuense F44-8</name>
    <dbReference type="NCBI Taxonomy" id="1406840"/>
    <lineage>
        <taxon>Bacteria</taxon>
        <taxon>Pseudomonadati</taxon>
        <taxon>Bacteroidota</taxon>
        <taxon>Flavobacteriia</taxon>
        <taxon>Flavobacteriales</taxon>
        <taxon>Flavobacteriaceae</taxon>
        <taxon>Flavobacterium</taxon>
    </lineage>
</organism>
<reference evidence="1 2" key="1">
    <citation type="submission" date="2013-09" db="EMBL/GenBank/DDBJ databases">
        <authorList>
            <person name="Zeng Z."/>
            <person name="Chen C."/>
        </authorList>
    </citation>
    <scope>NUCLEOTIDE SEQUENCE [LARGE SCALE GENOMIC DNA]</scope>
    <source>
        <strain evidence="1 2">F44-8</strain>
    </source>
</reference>
<dbReference type="Proteomes" id="UP000030129">
    <property type="component" value="Unassembled WGS sequence"/>
</dbReference>
<gene>
    <name evidence="1" type="ORF">Q763_17575</name>
</gene>
<comment type="caution">
    <text evidence="1">The sequence shown here is derived from an EMBL/GenBank/DDBJ whole genome shotgun (WGS) entry which is preliminary data.</text>
</comment>
<accession>A0A0A2LHF3</accession>
<evidence type="ECO:0000313" key="1">
    <source>
        <dbReference type="EMBL" id="KGO78598.1"/>
    </source>
</evidence>
<protein>
    <submittedName>
        <fullName evidence="1">Uncharacterized protein</fullName>
    </submittedName>
</protein>
<dbReference type="STRING" id="1406840.Q763_17575"/>
<proteinExistence type="predicted"/>
<sequence>MKNKNYFKSIEKQHVNKLFDNIKTKIIIQDIESVKIIYSNLITEENVENIRDSFLTKYNNESHSLVVNSYFCAYLICMNDSVLNLVLSVIDDTITNKELITITNITELPNLQNNDLLIYKEGIITNFSGQ</sequence>
<dbReference type="AlphaFoldDB" id="A0A0A2LHF3"/>
<name>A0A0A2LHF3_9FLAO</name>